<evidence type="ECO:0008006" key="4">
    <source>
        <dbReference type="Google" id="ProtNLM"/>
    </source>
</evidence>
<dbReference type="RefSeq" id="WP_186562128.1">
    <property type="nucleotide sequence ID" value="NZ_JACNMF010000003.1"/>
</dbReference>
<feature type="signal peptide" evidence="1">
    <location>
        <begin position="1"/>
        <end position="22"/>
    </location>
</feature>
<gene>
    <name evidence="2" type="ORF">H7U19_10585</name>
</gene>
<name>A0A923HI90_9FLAO</name>
<dbReference type="Proteomes" id="UP000656244">
    <property type="component" value="Unassembled WGS sequence"/>
</dbReference>
<keyword evidence="3" id="KW-1185">Reference proteome</keyword>
<evidence type="ECO:0000313" key="2">
    <source>
        <dbReference type="EMBL" id="MBC3758852.1"/>
    </source>
</evidence>
<dbReference type="PROSITE" id="PS51257">
    <property type="entry name" value="PROKAR_LIPOPROTEIN"/>
    <property type="match status" value="1"/>
</dbReference>
<keyword evidence="1" id="KW-0732">Signal</keyword>
<evidence type="ECO:0000256" key="1">
    <source>
        <dbReference type="SAM" id="SignalP"/>
    </source>
</evidence>
<protein>
    <recommendedName>
        <fullName evidence="4">Lipoprotein</fullName>
    </recommendedName>
</protein>
<organism evidence="2 3">
    <name type="scientific">Hyunsoonleella aquatilis</name>
    <dbReference type="NCBI Taxonomy" id="2762758"/>
    <lineage>
        <taxon>Bacteria</taxon>
        <taxon>Pseudomonadati</taxon>
        <taxon>Bacteroidota</taxon>
        <taxon>Flavobacteriia</taxon>
        <taxon>Flavobacteriales</taxon>
        <taxon>Flavobacteriaceae</taxon>
    </lineage>
</organism>
<dbReference type="EMBL" id="JACNMF010000003">
    <property type="protein sequence ID" value="MBC3758852.1"/>
    <property type="molecule type" value="Genomic_DNA"/>
</dbReference>
<accession>A0A923HI90</accession>
<comment type="caution">
    <text evidence="2">The sequence shown here is derived from an EMBL/GenBank/DDBJ whole genome shotgun (WGS) entry which is preliminary data.</text>
</comment>
<dbReference type="AlphaFoldDB" id="A0A923HI90"/>
<reference evidence="2" key="1">
    <citation type="submission" date="2020-08" db="EMBL/GenBank/DDBJ databases">
        <title>Hyunsoonleella sp. strain SJ7 genome sequencing and assembly.</title>
        <authorList>
            <person name="Kim I."/>
        </authorList>
    </citation>
    <scope>NUCLEOTIDE SEQUENCE</scope>
    <source>
        <strain evidence="2">SJ7</strain>
    </source>
</reference>
<evidence type="ECO:0000313" key="3">
    <source>
        <dbReference type="Proteomes" id="UP000656244"/>
    </source>
</evidence>
<feature type="chain" id="PRO_5038058006" description="Lipoprotein" evidence="1">
    <location>
        <begin position="23"/>
        <end position="171"/>
    </location>
</feature>
<proteinExistence type="predicted"/>
<sequence length="171" mass="18451">MKKLCLCLVVLTLATSCSSNDANDTPKMPVGNGHYSLVLNGAGYSEQRVELKKDTVNFIGIGTIFNGSDDFNNYFAVVVADSGIRSTTIETLTTPSEHYTGLKPNVSVFGIGDNRYLSKNGTFSVLTNDADKPCAYWSGTLDINYALEGSDDILNVKGTFEIPAFTCYSSN</sequence>